<name>A0ABT1EHZ4_9FIRM</name>
<reference evidence="2 3" key="1">
    <citation type="journal article" date="2022" name="Genome Biol. Evol.">
        <title>Host diet, physiology and behaviors set the stage for Lachnospiraceae cladogenesis.</title>
        <authorList>
            <person name="Vera-Ponce De Leon A."/>
            <person name="Schneider M."/>
            <person name="Jahnes B.C."/>
            <person name="Sadowski V."/>
            <person name="Camuy-Velez L.A."/>
            <person name="Duan J."/>
            <person name="Sabree Z.L."/>
        </authorList>
    </citation>
    <scope>NUCLEOTIDE SEQUENCE [LARGE SCALE GENOMIC DNA]</scope>
    <source>
        <strain evidence="2 3">PAL227</strain>
    </source>
</reference>
<comment type="caution">
    <text evidence="2">The sequence shown here is derived from an EMBL/GenBank/DDBJ whole genome shotgun (WGS) entry which is preliminary data.</text>
</comment>
<organism evidence="2 3">
    <name type="scientific">Ohessyouella blattaphilus</name>
    <dbReference type="NCBI Taxonomy" id="2949333"/>
    <lineage>
        <taxon>Bacteria</taxon>
        <taxon>Bacillati</taxon>
        <taxon>Bacillota</taxon>
        <taxon>Clostridia</taxon>
        <taxon>Lachnospirales</taxon>
        <taxon>Lachnospiraceae</taxon>
        <taxon>Ohessyouella</taxon>
    </lineage>
</organism>
<dbReference type="Proteomes" id="UP001523565">
    <property type="component" value="Unassembled WGS sequence"/>
</dbReference>
<gene>
    <name evidence="2" type="ORF">NK118_08680</name>
</gene>
<accession>A0ABT1EHZ4</accession>
<keyword evidence="1" id="KW-0175">Coiled coil</keyword>
<proteinExistence type="predicted"/>
<keyword evidence="3" id="KW-1185">Reference proteome</keyword>
<evidence type="ECO:0000313" key="2">
    <source>
        <dbReference type="EMBL" id="MCP1110325.1"/>
    </source>
</evidence>
<feature type="coiled-coil region" evidence="1">
    <location>
        <begin position="15"/>
        <end position="42"/>
    </location>
</feature>
<evidence type="ECO:0000256" key="1">
    <source>
        <dbReference type="SAM" id="Coils"/>
    </source>
</evidence>
<dbReference type="RefSeq" id="WP_262069205.1">
    <property type="nucleotide sequence ID" value="NZ_JAMXOC010000011.1"/>
</dbReference>
<evidence type="ECO:0000313" key="3">
    <source>
        <dbReference type="Proteomes" id="UP001523565"/>
    </source>
</evidence>
<dbReference type="EMBL" id="JAMZFV010000011">
    <property type="protein sequence ID" value="MCP1110325.1"/>
    <property type="molecule type" value="Genomic_DNA"/>
</dbReference>
<sequence length="171" mass="19560">MKSFKEVTTAIAESRTQRAQEIKEWRIKLEEARQDIEKANSLLEAGANGSVEDYQRAKDKLGEANTLEEFCTKRIAHLESEPLMAEEKAQEASIIIKAYLEEENRKQYQEAAKLMEKLEEIANGSNALDTECSELMKTIGYAMPRLDYVRGFFAQVADTPMYDIITKRGER</sequence>
<protein>
    <submittedName>
        <fullName evidence="2">Uncharacterized protein</fullName>
    </submittedName>
</protein>